<feature type="compositionally biased region" description="Low complexity" evidence="1">
    <location>
        <begin position="90"/>
        <end position="107"/>
    </location>
</feature>
<keyword evidence="4" id="KW-1185">Reference proteome</keyword>
<dbReference type="Proteomes" id="UP000019132">
    <property type="component" value="Unassembled WGS sequence"/>
</dbReference>
<evidence type="ECO:0000256" key="1">
    <source>
        <dbReference type="SAM" id="MobiDB-lite"/>
    </source>
</evidence>
<keyword evidence="2" id="KW-0472">Membrane</keyword>
<proteinExistence type="predicted"/>
<dbReference type="EMBL" id="GL376615">
    <property type="status" value="NOT_ANNOTATED_CDS"/>
    <property type="molecule type" value="Genomic_DNA"/>
</dbReference>
<accession>K3WXP0</accession>
<protein>
    <submittedName>
        <fullName evidence="3">Uncharacterized protein</fullName>
    </submittedName>
</protein>
<evidence type="ECO:0000256" key="2">
    <source>
        <dbReference type="SAM" id="Phobius"/>
    </source>
</evidence>
<feature type="region of interest" description="Disordered" evidence="1">
    <location>
        <begin position="90"/>
        <end position="110"/>
    </location>
</feature>
<keyword evidence="2" id="KW-1133">Transmembrane helix</keyword>
<evidence type="ECO:0000313" key="3">
    <source>
        <dbReference type="EnsemblProtists" id="PYU1_T009738"/>
    </source>
</evidence>
<dbReference type="HOGENOM" id="CLU_094405_0_0_1"/>
<dbReference type="AlphaFoldDB" id="K3WXP0"/>
<dbReference type="VEuPathDB" id="FungiDB:PYU1_G009720"/>
<dbReference type="EnsemblProtists" id="PYU1_T009738">
    <property type="protein sequence ID" value="PYU1_T009738"/>
    <property type="gene ID" value="PYU1_G009720"/>
</dbReference>
<reference evidence="4" key="2">
    <citation type="submission" date="2010-04" db="EMBL/GenBank/DDBJ databases">
        <authorList>
            <person name="Buell R."/>
            <person name="Hamilton J."/>
            <person name="Hostetler J."/>
        </authorList>
    </citation>
    <scope>NUCLEOTIDE SEQUENCE [LARGE SCALE GENOMIC DNA]</scope>
    <source>
        <strain evidence="4">DAOM:BR144</strain>
    </source>
</reference>
<feature type="transmembrane region" description="Helical" evidence="2">
    <location>
        <begin position="46"/>
        <end position="65"/>
    </location>
</feature>
<dbReference type="InParanoid" id="K3WXP0"/>
<keyword evidence="2" id="KW-0812">Transmembrane</keyword>
<evidence type="ECO:0000313" key="4">
    <source>
        <dbReference type="Proteomes" id="UP000019132"/>
    </source>
</evidence>
<dbReference type="OMA" id="SACMNGC"/>
<reference evidence="3" key="3">
    <citation type="submission" date="2015-02" db="UniProtKB">
        <authorList>
            <consortium name="EnsemblProtists"/>
        </authorList>
    </citation>
    <scope>IDENTIFICATION</scope>
    <source>
        <strain evidence="3">DAOM BR144</strain>
    </source>
</reference>
<name>K3WXP0_GLOUD</name>
<dbReference type="eggNOG" id="ENOG502S7N5">
    <property type="taxonomic scope" value="Eukaryota"/>
</dbReference>
<reference evidence="4" key="1">
    <citation type="journal article" date="2010" name="Genome Biol.">
        <title>Genome sequence of the necrotrophic plant pathogen Pythium ultimum reveals original pathogenicity mechanisms and effector repertoire.</title>
        <authorList>
            <person name="Levesque C.A."/>
            <person name="Brouwer H."/>
            <person name="Cano L."/>
            <person name="Hamilton J.P."/>
            <person name="Holt C."/>
            <person name="Huitema E."/>
            <person name="Raffaele S."/>
            <person name="Robideau G.P."/>
            <person name="Thines M."/>
            <person name="Win J."/>
            <person name="Zerillo M.M."/>
            <person name="Beakes G.W."/>
            <person name="Boore J.L."/>
            <person name="Busam D."/>
            <person name="Dumas B."/>
            <person name="Ferriera S."/>
            <person name="Fuerstenberg S.I."/>
            <person name="Gachon C.M."/>
            <person name="Gaulin E."/>
            <person name="Govers F."/>
            <person name="Grenville-Briggs L."/>
            <person name="Horner N."/>
            <person name="Hostetler J."/>
            <person name="Jiang R.H."/>
            <person name="Johnson J."/>
            <person name="Krajaejun T."/>
            <person name="Lin H."/>
            <person name="Meijer H.J."/>
            <person name="Moore B."/>
            <person name="Morris P."/>
            <person name="Phuntmart V."/>
            <person name="Puiu D."/>
            <person name="Shetty J."/>
            <person name="Stajich J.E."/>
            <person name="Tripathy S."/>
            <person name="Wawra S."/>
            <person name="van West P."/>
            <person name="Whitty B.R."/>
            <person name="Coutinho P.M."/>
            <person name="Henrissat B."/>
            <person name="Martin F."/>
            <person name="Thomas P.D."/>
            <person name="Tyler B.M."/>
            <person name="De Vries R.P."/>
            <person name="Kamoun S."/>
            <person name="Yandell M."/>
            <person name="Tisserat N."/>
            <person name="Buell C.R."/>
        </authorList>
    </citation>
    <scope>NUCLEOTIDE SEQUENCE</scope>
    <source>
        <strain evidence="4">DAOM:BR144</strain>
    </source>
</reference>
<organism evidence="3 4">
    <name type="scientific">Globisporangium ultimum (strain ATCC 200006 / CBS 805.95 / DAOM BR144)</name>
    <name type="common">Pythium ultimum</name>
    <dbReference type="NCBI Taxonomy" id="431595"/>
    <lineage>
        <taxon>Eukaryota</taxon>
        <taxon>Sar</taxon>
        <taxon>Stramenopiles</taxon>
        <taxon>Oomycota</taxon>
        <taxon>Peronosporomycetes</taxon>
        <taxon>Pythiales</taxon>
        <taxon>Pythiaceae</taxon>
        <taxon>Globisporangium</taxon>
    </lineage>
</organism>
<sequence length="236" mass="25595">MTLTRRNVAAVGDTKPRSSSLWEDEANEYWKEMEPAKKRSQHPKSIVYMLLLVAVGAGVGVFVLSEGGTIGIAVLRERFLSSDTAATTDATAATTSSSSETSGGSATNPVFTNNPAAVDLLRARCRVRGVQTRWHEETCRKLCVRDPQNSACMNGCSYGSITVTKLTCDQLQVADVSSAGKCPDGVNCKMACKAYDTEKPFPDMRNSCERACATIEPSSCSRILQIYKDLYRGTLQ</sequence>